<sequence>MGIHQSRPIAQDTAEKLPEGRSLGPDHRPSPSAEPFPEVHRCRDKQAHSTATGHLNHDD</sequence>
<feature type="region of interest" description="Disordered" evidence="1">
    <location>
        <begin position="1"/>
        <end position="59"/>
    </location>
</feature>
<dbReference type="RefSeq" id="WP_136729834.1">
    <property type="nucleotide sequence ID" value="NZ_SUMC01000100.1"/>
</dbReference>
<feature type="compositionally biased region" description="Basic and acidic residues" evidence="1">
    <location>
        <begin position="37"/>
        <end position="47"/>
    </location>
</feature>
<dbReference type="EMBL" id="SUMC01000100">
    <property type="protein sequence ID" value="TJZ99631.1"/>
    <property type="molecule type" value="Genomic_DNA"/>
</dbReference>
<protein>
    <submittedName>
        <fullName evidence="2">Uncharacterized protein</fullName>
    </submittedName>
</protein>
<dbReference type="Proteomes" id="UP000305778">
    <property type="component" value="Unassembled WGS sequence"/>
</dbReference>
<name>A0A4U0RTY1_9ACTN</name>
<feature type="compositionally biased region" description="Basic and acidic residues" evidence="1">
    <location>
        <begin position="13"/>
        <end position="29"/>
    </location>
</feature>
<organism evidence="2 3">
    <name type="scientific">Actinacidiphila oryziradicis</name>
    <dbReference type="NCBI Taxonomy" id="2571141"/>
    <lineage>
        <taxon>Bacteria</taxon>
        <taxon>Bacillati</taxon>
        <taxon>Actinomycetota</taxon>
        <taxon>Actinomycetes</taxon>
        <taxon>Kitasatosporales</taxon>
        <taxon>Streptomycetaceae</taxon>
        <taxon>Actinacidiphila</taxon>
    </lineage>
</organism>
<dbReference type="AlphaFoldDB" id="A0A4U0RTY1"/>
<proteinExistence type="predicted"/>
<keyword evidence="3" id="KW-1185">Reference proteome</keyword>
<accession>A0A4U0RTY1</accession>
<evidence type="ECO:0000256" key="1">
    <source>
        <dbReference type="SAM" id="MobiDB-lite"/>
    </source>
</evidence>
<gene>
    <name evidence="2" type="ORF">FCI23_45035</name>
</gene>
<reference evidence="2 3" key="1">
    <citation type="submission" date="2019-04" db="EMBL/GenBank/DDBJ databases">
        <title>Streptomyces oryziradicis sp. nov., a novel actinomycete isolated from rhizosphere soil of rice (Oryza sativa L.).</title>
        <authorList>
            <person name="Li C."/>
        </authorList>
    </citation>
    <scope>NUCLEOTIDE SEQUENCE [LARGE SCALE GENOMIC DNA]</scope>
    <source>
        <strain evidence="2 3">NEAU-C40</strain>
    </source>
</reference>
<comment type="caution">
    <text evidence="2">The sequence shown here is derived from an EMBL/GenBank/DDBJ whole genome shotgun (WGS) entry which is preliminary data.</text>
</comment>
<evidence type="ECO:0000313" key="2">
    <source>
        <dbReference type="EMBL" id="TJZ99631.1"/>
    </source>
</evidence>
<evidence type="ECO:0000313" key="3">
    <source>
        <dbReference type="Proteomes" id="UP000305778"/>
    </source>
</evidence>